<keyword evidence="5" id="KW-0456">Lyase</keyword>
<dbReference type="PANTHER" id="PTHR42970">
    <property type="entry name" value="PECTATE LYASE C-RELATED"/>
    <property type="match status" value="1"/>
</dbReference>
<evidence type="ECO:0000256" key="2">
    <source>
        <dbReference type="ARBA" id="ARBA00023180"/>
    </source>
</evidence>
<dbReference type="InterPro" id="IPR012334">
    <property type="entry name" value="Pectin_lyas_fold"/>
</dbReference>
<name>A0A2K9P2L9_9FIRM</name>
<dbReference type="Gene3D" id="2.160.20.10">
    <property type="entry name" value="Single-stranded right-handed beta-helix, Pectin lyase-like"/>
    <property type="match status" value="1"/>
</dbReference>
<evidence type="ECO:0000256" key="3">
    <source>
        <dbReference type="SAM" id="MobiDB-lite"/>
    </source>
</evidence>
<keyword evidence="1" id="KW-0479">Metal-binding</keyword>
<evidence type="ECO:0000256" key="4">
    <source>
        <dbReference type="SAM" id="SignalP"/>
    </source>
</evidence>
<sequence length="770" mass="84239">MNLKKLKGVFWAVLAAMLISAVYCPATFAETNSLPAFPGAEGGGMWATGARSSENREVYHVTSLADDGSFGTFRDAVSQPDRIIVFDVGGTINLSRTLTIYNDNLTILGQTAPGDGICFRDFNVYMTGNNIIMRYLRFRMGVDGGIEDDTLGGRGINNVIIDHCSMSWSTDECVSFYQNENFTMQWCIISESLKNSLHDKGAHGYGGIWGGKNASFHHNLLAHHDSRNPRLDRGSNKDAYNDVTLNMTLTDMRNNVVYNWGGNSAYGGEDGMAANFINCYYKYGPSTGKHKSRIYNISASTADSSYIAAGTGVEGWGTDVYVDGNYVDENSSVTSDNTKGVDKDSNANHYGIWSKSNITDAEKIVHFRYENEYPVNTETAEDAYKSVLESAGASIIRDSVDTRVTNDVKNRTGKIIDKPSDVGGYPTLDGGTMSKDSDLDGIPNEYEDKNGLDKNSSSDAVKINPSTGYMYIEEYANALADGSYVRDTAYDETLPQPTIVPPAVETPDPNVSPSPETQVVSEWIATEADINKPAGTEFMPGLVGMIPFGRPMQDIAVFDDGFISNFAITDKNIGGGYENGKGKGSAMEFTAPEDGVFTIYLTALQDKTFYVTKAGVTDYTKESTYSLNVKEANLPIRYSLPVKKGDVYYFYMDGSKARFRKAAFAEYVEKEPVQTYSINNLNVEGETISFNVVKNAETSGDNLIIVAEYNDKGVIQYMDTRVLSNGVSIGETVPYTVNHVSGAGNEVKVFIWDNINNLTPLSQTVSSNEN</sequence>
<organism evidence="5 6">
    <name type="scientific">Monoglobus pectinilyticus</name>
    <dbReference type="NCBI Taxonomy" id="1981510"/>
    <lineage>
        <taxon>Bacteria</taxon>
        <taxon>Bacillati</taxon>
        <taxon>Bacillota</taxon>
        <taxon>Clostridia</taxon>
        <taxon>Monoglobales</taxon>
        <taxon>Monoglobaceae</taxon>
        <taxon>Monoglobus</taxon>
    </lineage>
</organism>
<protein>
    <submittedName>
        <fullName evidence="5">Pectate lyase family 1</fullName>
    </submittedName>
</protein>
<keyword evidence="4" id="KW-0732">Signal</keyword>
<gene>
    <name evidence="5" type="ORF">B9O19_01315</name>
</gene>
<evidence type="ECO:0000256" key="1">
    <source>
        <dbReference type="ARBA" id="ARBA00022723"/>
    </source>
</evidence>
<reference evidence="5 6" key="1">
    <citation type="submission" date="2017-04" db="EMBL/GenBank/DDBJ databases">
        <title>Monoglobus pectinilyticus 14 draft genome.</title>
        <authorList>
            <person name="Kim C."/>
            <person name="Rosendale D.I."/>
            <person name="Kelly W.J."/>
            <person name="Tannock G.W."/>
            <person name="Patchett M.L."/>
            <person name="Jordens J.Z."/>
        </authorList>
    </citation>
    <scope>NUCLEOTIDE SEQUENCE [LARGE SCALE GENOMIC DNA]</scope>
    <source>
        <strain evidence="5 6">14</strain>
    </source>
</reference>
<dbReference type="Proteomes" id="UP000235589">
    <property type="component" value="Chromosome"/>
</dbReference>
<dbReference type="KEGG" id="mpec:B9O19_01315"/>
<feature type="signal peptide" evidence="4">
    <location>
        <begin position="1"/>
        <end position="29"/>
    </location>
</feature>
<proteinExistence type="predicted"/>
<dbReference type="GO" id="GO:0016829">
    <property type="term" value="F:lyase activity"/>
    <property type="evidence" value="ECO:0007669"/>
    <property type="project" value="UniProtKB-KW"/>
</dbReference>
<accession>A0A2K9P2L9</accession>
<dbReference type="InterPro" id="IPR011050">
    <property type="entry name" value="Pectin_lyase_fold/virulence"/>
</dbReference>
<dbReference type="GeneID" id="98062715"/>
<dbReference type="AlphaFoldDB" id="A0A2K9P2L9"/>
<dbReference type="SUPFAM" id="SSF51126">
    <property type="entry name" value="Pectin lyase-like"/>
    <property type="match status" value="1"/>
</dbReference>
<dbReference type="InterPro" id="IPR052063">
    <property type="entry name" value="Polysaccharide_Lyase_1"/>
</dbReference>
<feature type="region of interest" description="Disordered" evidence="3">
    <location>
        <begin position="415"/>
        <end position="460"/>
    </location>
</feature>
<keyword evidence="6" id="KW-1185">Reference proteome</keyword>
<dbReference type="GO" id="GO:0046872">
    <property type="term" value="F:metal ion binding"/>
    <property type="evidence" value="ECO:0007669"/>
    <property type="project" value="UniProtKB-KW"/>
</dbReference>
<feature type="chain" id="PRO_5014959983" evidence="4">
    <location>
        <begin position="30"/>
        <end position="770"/>
    </location>
</feature>
<evidence type="ECO:0000313" key="6">
    <source>
        <dbReference type="Proteomes" id="UP000235589"/>
    </source>
</evidence>
<dbReference type="PANTHER" id="PTHR42970:SF1">
    <property type="entry name" value="PECTATE LYASE C-RELATED"/>
    <property type="match status" value="1"/>
</dbReference>
<keyword evidence="2" id="KW-0325">Glycoprotein</keyword>
<dbReference type="RefSeq" id="WP_102365680.1">
    <property type="nucleotide sequence ID" value="NZ_CP020991.1"/>
</dbReference>
<evidence type="ECO:0000313" key="5">
    <source>
        <dbReference type="EMBL" id="AUO19476.1"/>
    </source>
</evidence>
<dbReference type="EMBL" id="CP020991">
    <property type="protein sequence ID" value="AUO19476.1"/>
    <property type="molecule type" value="Genomic_DNA"/>
</dbReference>
<dbReference type="OrthoDB" id="9804686at2"/>